<organism evidence="1">
    <name type="scientific">Pithovirus LCPAC104</name>
    <dbReference type="NCBI Taxonomy" id="2506589"/>
    <lineage>
        <taxon>Viruses</taxon>
        <taxon>Pithoviruses</taxon>
    </lineage>
</organism>
<name>A0A481Z427_9VIRU</name>
<protein>
    <submittedName>
        <fullName evidence="1">Holliday junction resolvase</fullName>
    </submittedName>
</protein>
<evidence type="ECO:0000313" key="1">
    <source>
        <dbReference type="EMBL" id="QBK90658.1"/>
    </source>
</evidence>
<accession>A0A481Z427</accession>
<gene>
    <name evidence="1" type="ORF">LCPAC104_01550</name>
</gene>
<reference evidence="1" key="1">
    <citation type="journal article" date="2019" name="MBio">
        <title>Virus Genomes from Deep Sea Sediments Expand the Ocean Megavirome and Support Independent Origins of Viral Gigantism.</title>
        <authorList>
            <person name="Backstrom D."/>
            <person name="Yutin N."/>
            <person name="Jorgensen S.L."/>
            <person name="Dharamshi J."/>
            <person name="Homa F."/>
            <person name="Zaremba-Niedwiedzka K."/>
            <person name="Spang A."/>
            <person name="Wolf Y.I."/>
            <person name="Koonin E.V."/>
            <person name="Ettema T.J."/>
        </authorList>
    </citation>
    <scope>NUCLEOTIDE SEQUENCE</scope>
</reference>
<sequence length="205" mass="24484">MLKMENQIVCHNPHKNFNNRDWSNEEVIRFISIDPGKINFAIRIEVRYRKDKFPPKMEIFIKKNFFNKNDNNDNNELYSRITDFLDTFIPFYEKTHFVLIERQFKKNYTMIRISQHIISYFLFKLKDLPLFPSILEIDSKFKYTFFNSSSSKKKGMKYAGVEKALELLKNNKDDDSLSIISNSKKKDDLADTVIQIEAMCKCFEI</sequence>
<dbReference type="InterPro" id="IPR012337">
    <property type="entry name" value="RNaseH-like_sf"/>
</dbReference>
<dbReference type="EMBL" id="MK500495">
    <property type="protein sequence ID" value="QBK90658.1"/>
    <property type="molecule type" value="Genomic_DNA"/>
</dbReference>
<proteinExistence type="predicted"/>
<dbReference type="SUPFAM" id="SSF53098">
    <property type="entry name" value="Ribonuclease H-like"/>
    <property type="match status" value="1"/>
</dbReference>